<protein>
    <recommendedName>
        <fullName evidence="2">Protein CR006 P-loop domain-containing protein</fullName>
    </recommendedName>
</protein>
<evidence type="ECO:0000313" key="4">
    <source>
        <dbReference type="Proteomes" id="UP000250668"/>
    </source>
</evidence>
<name>A0AB33ZUG9_LACGS</name>
<reference evidence="3 4" key="1">
    <citation type="journal article" date="2018" name="Int. J. Syst. Evol. Microbiol.">
        <title>Lactobacillus paragasseri sp. nov., a sister taxon of Lactobacillus gasseri, based on whole-genome sequence analyses.</title>
        <authorList>
            <person name="Tanizawa Y."/>
            <person name="Tada I."/>
            <person name="Kobayashi H."/>
            <person name="Endo A."/>
            <person name="Maeno S."/>
            <person name="Toyoda A."/>
            <person name="Arita M."/>
            <person name="Nakamura Y."/>
            <person name="Sakamoto M."/>
            <person name="Ohkuma M."/>
            <person name="Tohno M."/>
        </authorList>
    </citation>
    <scope>NUCLEOTIDE SEQUENCE [LARGE SCALE GENOMIC DNA]</scope>
    <source>
        <strain evidence="3 4">JCM 1025</strain>
    </source>
</reference>
<dbReference type="EMBL" id="BEXJ01000001">
    <property type="protein sequence ID" value="GBA95761.1"/>
    <property type="molecule type" value="Genomic_DNA"/>
</dbReference>
<evidence type="ECO:0000259" key="2">
    <source>
        <dbReference type="Pfam" id="PF13166"/>
    </source>
</evidence>
<dbReference type="RefSeq" id="WP_157956160.1">
    <property type="nucleotide sequence ID" value="NZ_BEXJ01000001.1"/>
</dbReference>
<dbReference type="Proteomes" id="UP000250668">
    <property type="component" value="Unassembled WGS sequence"/>
</dbReference>
<comment type="caution">
    <text evidence="3">The sequence shown here is derived from an EMBL/GenBank/DDBJ whole genome shotgun (WGS) entry which is preliminary data.</text>
</comment>
<feature type="domain" description="Protein CR006 P-loop" evidence="2">
    <location>
        <begin position="13"/>
        <end position="693"/>
    </location>
</feature>
<evidence type="ECO:0000256" key="1">
    <source>
        <dbReference type="SAM" id="Coils"/>
    </source>
</evidence>
<sequence length="730" mass="84510">MLTSLVDINSKSFNHANINNFRKINCFFGTNGAGKSALANYIFDNDRDHSICFDTKFVENNMLVTDSNDSVVTGVKLKVGKQVDDQKKINSLNSQISDFEKSINDKNQKLFQFKNNLYSILKMQLQEARNQFQVNNIHQKPNAKENPVQALNKWLQEPELTTKVELNNVSDINKQIDHLQVNINLQKTILVKISEINFKELQKDLETVIVKPNSKISQVLLSWINKGIELHKITENGPVETKKCLFCGNTFNSEDVASKYFPLLKSEYSKWINRCSDKMKELSSLIDDLTKNYPSEEKYLKVKDILKRINKLLEEKVQNTEELIQIPETLKSDFNSIVLKIRESFEQNNDKFNDLQKIKQRIENYTKSWIGQKLRENRACVELKENITNLESENKNDNSEIEKMRKQIASIKASQSNLMPFLSLCNHKFESIGLRLKLEIDPNETGYLIKEINNEPLHVSDLSEGERRILAFMIFFYEMRNTKEDIKQDTKIIIIDDPITSLDAENSYEIVEMINQLIREVQGVKRDIQLFIFTNSSRAFHDIGYFDLKQSVIKRWVINKDEKGLSYVKHLENNEYFNRSDYYKQIFNEVANFAFLSRSKVESQNNGLLYCNKARILIESHAYSNYNIANATSATANFSTLMEVYNIPSEKNDIFRKDLDIINGNSHGSSNVDNLILEENYDAVSIQRAIRDIIGILNCKDSEHVGCMLGSMLDKNKSGLLKGWSDKWKK</sequence>
<keyword evidence="1" id="KW-0175">Coiled coil</keyword>
<organism evidence="3 4">
    <name type="scientific">Lactobacillus gasseri</name>
    <dbReference type="NCBI Taxonomy" id="1596"/>
    <lineage>
        <taxon>Bacteria</taxon>
        <taxon>Bacillati</taxon>
        <taxon>Bacillota</taxon>
        <taxon>Bacilli</taxon>
        <taxon>Lactobacillales</taxon>
        <taxon>Lactobacillaceae</taxon>
        <taxon>Lactobacillus</taxon>
    </lineage>
</organism>
<dbReference type="GO" id="GO:0006302">
    <property type="term" value="P:double-strand break repair"/>
    <property type="evidence" value="ECO:0007669"/>
    <property type="project" value="TreeGrafter"/>
</dbReference>
<dbReference type="SUPFAM" id="SSF52540">
    <property type="entry name" value="P-loop containing nucleoside triphosphate hydrolases"/>
    <property type="match status" value="1"/>
</dbReference>
<dbReference type="PANTHER" id="PTHR32182">
    <property type="entry name" value="DNA REPLICATION AND REPAIR PROTEIN RECF"/>
    <property type="match status" value="1"/>
</dbReference>
<dbReference type="GO" id="GO:0000731">
    <property type="term" value="P:DNA synthesis involved in DNA repair"/>
    <property type="evidence" value="ECO:0007669"/>
    <property type="project" value="TreeGrafter"/>
</dbReference>
<dbReference type="Pfam" id="PF13166">
    <property type="entry name" value="AAA_13"/>
    <property type="match status" value="1"/>
</dbReference>
<dbReference type="InterPro" id="IPR026866">
    <property type="entry name" value="CR006_AAA"/>
</dbReference>
<dbReference type="PANTHER" id="PTHR32182:SF0">
    <property type="entry name" value="DNA REPLICATION AND REPAIR PROTEIN RECF"/>
    <property type="match status" value="1"/>
</dbReference>
<feature type="coiled-coil region" evidence="1">
    <location>
        <begin position="272"/>
        <end position="323"/>
    </location>
</feature>
<evidence type="ECO:0000313" key="3">
    <source>
        <dbReference type="EMBL" id="GBA95761.1"/>
    </source>
</evidence>
<proteinExistence type="predicted"/>
<gene>
    <name evidence="3" type="ORF">LJCM1025_06200</name>
</gene>
<dbReference type="AlphaFoldDB" id="A0AB33ZUG9"/>
<feature type="coiled-coil region" evidence="1">
    <location>
        <begin position="373"/>
        <end position="414"/>
    </location>
</feature>
<dbReference type="InterPro" id="IPR027417">
    <property type="entry name" value="P-loop_NTPase"/>
</dbReference>
<dbReference type="Gene3D" id="3.40.50.300">
    <property type="entry name" value="P-loop containing nucleotide triphosphate hydrolases"/>
    <property type="match status" value="1"/>
</dbReference>
<accession>A0AB33ZUG9</accession>